<name>A0ABU0IQA8_9CAUL</name>
<dbReference type="EMBL" id="JAUSVS010000003">
    <property type="protein sequence ID" value="MDQ0464198.1"/>
    <property type="molecule type" value="Genomic_DNA"/>
</dbReference>
<dbReference type="RefSeq" id="WP_307348693.1">
    <property type="nucleotide sequence ID" value="NZ_JAUSVS010000003.1"/>
</dbReference>
<evidence type="ECO:0000313" key="2">
    <source>
        <dbReference type="EMBL" id="MDQ0464198.1"/>
    </source>
</evidence>
<feature type="domain" description="N-acetyltransferase" evidence="1">
    <location>
        <begin position="8"/>
        <end position="148"/>
    </location>
</feature>
<dbReference type="Gene3D" id="3.40.630.30">
    <property type="match status" value="1"/>
</dbReference>
<accession>A0ABU0IQA8</accession>
<dbReference type="InterPro" id="IPR000182">
    <property type="entry name" value="GNAT_dom"/>
</dbReference>
<dbReference type="SUPFAM" id="SSF55729">
    <property type="entry name" value="Acyl-CoA N-acyltransferases (Nat)"/>
    <property type="match status" value="1"/>
</dbReference>
<proteinExistence type="predicted"/>
<organism evidence="2 3">
    <name type="scientific">Caulobacter ginsengisoli</name>
    <dbReference type="NCBI Taxonomy" id="400775"/>
    <lineage>
        <taxon>Bacteria</taxon>
        <taxon>Pseudomonadati</taxon>
        <taxon>Pseudomonadota</taxon>
        <taxon>Alphaproteobacteria</taxon>
        <taxon>Caulobacterales</taxon>
        <taxon>Caulobacteraceae</taxon>
        <taxon>Caulobacter</taxon>
    </lineage>
</organism>
<reference evidence="2 3" key="1">
    <citation type="submission" date="2023-07" db="EMBL/GenBank/DDBJ databases">
        <title>Genomic Encyclopedia of Type Strains, Phase IV (KMG-IV): sequencing the most valuable type-strain genomes for metagenomic binning, comparative biology and taxonomic classification.</title>
        <authorList>
            <person name="Goeker M."/>
        </authorList>
    </citation>
    <scope>NUCLEOTIDE SEQUENCE [LARGE SCALE GENOMIC DNA]</scope>
    <source>
        <strain evidence="2 3">DSM 18695</strain>
    </source>
</reference>
<sequence length="186" mass="21241">MRPLETDRLRLLPLTLADAPAIQQRFPRWEIVRWMDAVIPWPYPDDGALTYLSKVALPAMAEGRAWHWSLRPRAEPQTLIGVISLMDQEDNNRGLWLSPEWQGQGLMTEAADAVTDFWFEDLDRSVLRIPKAAGNGPSRRLSERRGMRVIASFPKATVSGEHLSELWEITRDEWRAARSFGAHRGA</sequence>
<evidence type="ECO:0000259" key="1">
    <source>
        <dbReference type="Pfam" id="PF13302"/>
    </source>
</evidence>
<dbReference type="Pfam" id="PF13302">
    <property type="entry name" value="Acetyltransf_3"/>
    <property type="match status" value="1"/>
</dbReference>
<protein>
    <submittedName>
        <fullName evidence="2">RimJ/RimL family protein N-acetyltransferase</fullName>
    </submittedName>
</protein>
<dbReference type="Proteomes" id="UP001228905">
    <property type="component" value="Unassembled WGS sequence"/>
</dbReference>
<evidence type="ECO:0000313" key="3">
    <source>
        <dbReference type="Proteomes" id="UP001228905"/>
    </source>
</evidence>
<comment type="caution">
    <text evidence="2">The sequence shown here is derived from an EMBL/GenBank/DDBJ whole genome shotgun (WGS) entry which is preliminary data.</text>
</comment>
<gene>
    <name evidence="2" type="ORF">QO010_001979</name>
</gene>
<dbReference type="InterPro" id="IPR051531">
    <property type="entry name" value="N-acetyltransferase"/>
</dbReference>
<dbReference type="PANTHER" id="PTHR43792">
    <property type="entry name" value="GNAT FAMILY, PUTATIVE (AFU_ORTHOLOGUE AFUA_3G00765)-RELATED-RELATED"/>
    <property type="match status" value="1"/>
</dbReference>
<dbReference type="InterPro" id="IPR016181">
    <property type="entry name" value="Acyl_CoA_acyltransferase"/>
</dbReference>
<keyword evidence="3" id="KW-1185">Reference proteome</keyword>